<reference evidence="2" key="1">
    <citation type="journal article" date="2022" name="Int. J. Syst. Evol. Microbiol.">
        <title>Pseudomonas aegrilactucae sp. nov. and Pseudomonas morbosilactucae sp. nov., pathogens causing bacterial rot of lettuce in Japan.</title>
        <authorList>
            <person name="Sawada H."/>
            <person name="Fujikawa T."/>
            <person name="Satou M."/>
        </authorList>
    </citation>
    <scope>NUCLEOTIDE SEQUENCE</scope>
    <source>
        <strain evidence="2">MAFF 301350</strain>
    </source>
</reference>
<dbReference type="RefSeq" id="WP_425274866.1">
    <property type="nucleotide sequence ID" value="NZ_JAHTBI010000053.1"/>
</dbReference>
<name>A0A9Q2XK49_9PSED</name>
<protein>
    <recommendedName>
        <fullName evidence="1">Putative tail fiber protein gp53-like C-terminal domain-containing protein</fullName>
    </recommendedName>
</protein>
<comment type="caution">
    <text evidence="2">The sequence shown here is derived from an EMBL/GenBank/DDBJ whole genome shotgun (WGS) entry which is preliminary data.</text>
</comment>
<accession>A0A9Q2XK49</accession>
<organism evidence="2 3">
    <name type="scientific">Pseudomonas aegrilactucae</name>
    <dbReference type="NCBI Taxonomy" id="2854028"/>
    <lineage>
        <taxon>Bacteria</taxon>
        <taxon>Pseudomonadati</taxon>
        <taxon>Pseudomonadota</taxon>
        <taxon>Gammaproteobacteria</taxon>
        <taxon>Pseudomonadales</taxon>
        <taxon>Pseudomonadaceae</taxon>
        <taxon>Pseudomonas</taxon>
    </lineage>
</organism>
<proteinExistence type="predicted"/>
<feature type="non-terminal residue" evidence="2">
    <location>
        <position position="1"/>
    </location>
</feature>
<dbReference type="EMBL" id="JAHTBI010000053">
    <property type="protein sequence ID" value="MBV6288532.1"/>
    <property type="molecule type" value="Genomic_DNA"/>
</dbReference>
<dbReference type="Pfam" id="PF21882">
    <property type="entry name" value="Gp53-like_C"/>
    <property type="match status" value="1"/>
</dbReference>
<dbReference type="InterPro" id="IPR054075">
    <property type="entry name" value="Gp53-like_C"/>
</dbReference>
<evidence type="ECO:0000259" key="1">
    <source>
        <dbReference type="Pfam" id="PF21882"/>
    </source>
</evidence>
<reference evidence="2" key="2">
    <citation type="journal article" date="2023" name="Plant Pathol.">
        <title>Dismantling and reorganizing Pseudomonas marginalis sensu#lato.</title>
        <authorList>
            <person name="Sawada H."/>
            <person name="Fujikawa T."/>
            <person name="Satou M."/>
        </authorList>
    </citation>
    <scope>NUCLEOTIDE SEQUENCE</scope>
    <source>
        <strain evidence="2">MAFF 301350</strain>
    </source>
</reference>
<gene>
    <name evidence="2" type="ORF">KUO17_16100</name>
</gene>
<evidence type="ECO:0000313" key="2">
    <source>
        <dbReference type="EMBL" id="MBV6288532.1"/>
    </source>
</evidence>
<dbReference type="Gene3D" id="2.60.40.3940">
    <property type="match status" value="1"/>
</dbReference>
<evidence type="ECO:0000313" key="3">
    <source>
        <dbReference type="Proteomes" id="UP001106592"/>
    </source>
</evidence>
<dbReference type="AlphaFoldDB" id="A0A9Q2XK49"/>
<keyword evidence="3" id="KW-1185">Reference proteome</keyword>
<sequence>ARVLVKNQAAGKDNGLYLVVAGGAWTRCTDADTNAKVTPGLLVLVEKGGDNGDSAWQLVTDAPVTLGVSSLVFEMAFGRTGVAPGTYRSVTVDKYGRIVAATNPTTVAGYGLTDVLTTTQVNAALSLKAPLASPALTGSPTAPTLAGTDTSTKLANAASVRAIMANFGIGSNAANFGGNIDEIRETGVYLIAITSTGAKPSYPPAFGSGTVPNGTLLHLERGSSNMSTQLWDTLTAGTPMAFFRTRMSTGVWGEWGQLWNSVNTPKQTDALDASIGAMLSPGSFGLGGNSPVVAGSLDALEVGGLYSVGTSTTGGLPPVVPAVSQGAQVLHMSYTGGTARSETQLMIDRLYDRMFFRRCDSGVWKPWVPIWNGADTPKQSGPLDLTAGALLSPASFGIGAAIVTSETDMNNFMVPGNYLTAFAELVNIPPGWNVSQRHSMVVAGLGSSGHLAQTLISGLAGGAPKIAVRTYTSGRTWTDWEEVLTTGKIATQAQVNTGADDATIVTPKKVRNGFSIRLTTNGYIVFPSWLGGLILQWGMASTSAGPGLKTASFPLAFPNAALAMFGSGTLDTRGGTYLAACRATSKTEFTWAQNVVASDTGLIAATAPSNTPPLMWLAIGN</sequence>
<feature type="domain" description="Putative tail fiber protein gp53-like C-terminal" evidence="1">
    <location>
        <begin position="531"/>
        <end position="621"/>
    </location>
</feature>
<dbReference type="Proteomes" id="UP001106592">
    <property type="component" value="Unassembled WGS sequence"/>
</dbReference>